<protein>
    <recommendedName>
        <fullName evidence="1">Glycoside hydrolase 123 catalytic domain-containing protein</fullName>
    </recommendedName>
</protein>
<name>A0A917M590_9BACL</name>
<feature type="domain" description="Glycoside hydrolase 123 catalytic" evidence="1">
    <location>
        <begin position="177"/>
        <end position="506"/>
    </location>
</feature>
<dbReference type="Proteomes" id="UP000600247">
    <property type="component" value="Unassembled WGS sequence"/>
</dbReference>
<evidence type="ECO:0000313" key="2">
    <source>
        <dbReference type="EMBL" id="GGG78792.1"/>
    </source>
</evidence>
<sequence>MTLEDGLFEIQCLSSLAKVFPDEELREPRCGEGTALLGEVYSFQVAYRSLKQSRPFPMEVRVISPELSGLIALRRVGLAPSELPGYADADEHVLRMSPGLYPDPLYPLEPDNSVQVFPNQWRSLWIEIALDTKVKPGMHAIDIQFLTQEGEAAGSESFRLHVIPVLLPEQELIHTEWFYADCLATQYETEVFSEPHWQLIESYAATASRHGVNMLLTPLFTPPLDTKIGGERPTVQLVDVSRLNGIYSFGFDRLKRWIEMCDRNGIRYIEFSHLFTQWGAKHAPKIIVLEDGNETPLFGWHTDATGEEYGQFLDAFLPALIAFIHSHGLEKRCFFHVSDEPTEEHLESYRSASEKVRKHTKGFPVIDALSNFEFYEKGMVSHPIPSNDHIEAFLDAGVSELWTYYCCVQYKEVANRFFHMPSARNRILGTQLYKFNMKGFLHWGYNFWNSQYSLRAINPYEITDADGAFPSGDAFLVYPGASGPVESIRLKVMFEALQDLRALKLLEELTGKEETLRMLEEGLDGALTFKTYPRQAQWLLAKREQINKAIYEKTIDRGPVVG</sequence>
<dbReference type="SUPFAM" id="SSF51445">
    <property type="entry name" value="(Trans)glycosidases"/>
    <property type="match status" value="1"/>
</dbReference>
<accession>A0A917M590</accession>
<evidence type="ECO:0000313" key="3">
    <source>
        <dbReference type="Proteomes" id="UP000600247"/>
    </source>
</evidence>
<dbReference type="InterPro" id="IPR025150">
    <property type="entry name" value="GH123_cat"/>
</dbReference>
<dbReference type="InterPro" id="IPR017853">
    <property type="entry name" value="GH"/>
</dbReference>
<dbReference type="RefSeq" id="WP_188890929.1">
    <property type="nucleotide sequence ID" value="NZ_BMHY01000008.1"/>
</dbReference>
<comment type="caution">
    <text evidence="2">The sequence shown here is derived from an EMBL/GenBank/DDBJ whole genome shotgun (WGS) entry which is preliminary data.</text>
</comment>
<dbReference type="EMBL" id="BMHY01000008">
    <property type="protein sequence ID" value="GGG78792.1"/>
    <property type="molecule type" value="Genomic_DNA"/>
</dbReference>
<organism evidence="2 3">
    <name type="scientific">Paenibacillus radicis</name>
    <name type="common">ex Gao et al. 2016</name>
    <dbReference type="NCBI Taxonomy" id="1737354"/>
    <lineage>
        <taxon>Bacteria</taxon>
        <taxon>Bacillati</taxon>
        <taxon>Bacillota</taxon>
        <taxon>Bacilli</taxon>
        <taxon>Bacillales</taxon>
        <taxon>Paenibacillaceae</taxon>
        <taxon>Paenibacillus</taxon>
    </lineage>
</organism>
<evidence type="ECO:0000259" key="1">
    <source>
        <dbReference type="Pfam" id="PF13320"/>
    </source>
</evidence>
<dbReference type="AlphaFoldDB" id="A0A917M590"/>
<proteinExistence type="predicted"/>
<dbReference type="Pfam" id="PF13320">
    <property type="entry name" value="GH123_cat"/>
    <property type="match status" value="1"/>
</dbReference>
<keyword evidence="3" id="KW-1185">Reference proteome</keyword>
<reference evidence="2 3" key="1">
    <citation type="journal article" date="2014" name="Int. J. Syst. Evol. Microbiol.">
        <title>Complete genome sequence of Corynebacterium casei LMG S-19264T (=DSM 44701T), isolated from a smear-ripened cheese.</title>
        <authorList>
            <consortium name="US DOE Joint Genome Institute (JGI-PGF)"/>
            <person name="Walter F."/>
            <person name="Albersmeier A."/>
            <person name="Kalinowski J."/>
            <person name="Ruckert C."/>
        </authorList>
    </citation>
    <scope>NUCLEOTIDE SEQUENCE [LARGE SCALE GENOMIC DNA]</scope>
    <source>
        <strain evidence="2 3">CGMCC 1.15286</strain>
    </source>
</reference>
<gene>
    <name evidence="2" type="ORF">GCM10010918_39690</name>
</gene>